<dbReference type="Proteomes" id="UP000298196">
    <property type="component" value="Unassembled WGS sequence"/>
</dbReference>
<accession>A0A4Z0PHT0</accession>
<dbReference type="GO" id="GO:0022611">
    <property type="term" value="P:dormancy process"/>
    <property type="evidence" value="ECO:0007669"/>
    <property type="project" value="InterPro"/>
</dbReference>
<evidence type="ECO:0000313" key="2">
    <source>
        <dbReference type="EMBL" id="TGE14730.1"/>
    </source>
</evidence>
<dbReference type="GO" id="GO:0005253">
    <property type="term" value="F:monoatomic anion channel activity"/>
    <property type="evidence" value="ECO:0007669"/>
    <property type="project" value="InterPro"/>
</dbReference>
<dbReference type="EMBL" id="PYKI01000565">
    <property type="protein sequence ID" value="TGE14730.1"/>
    <property type="molecule type" value="Genomic_DNA"/>
</dbReference>
<keyword evidence="1" id="KW-1133">Transmembrane helix</keyword>
<dbReference type="GO" id="GO:0009432">
    <property type="term" value="P:SOS response"/>
    <property type="evidence" value="ECO:0007669"/>
    <property type="project" value="InterPro"/>
</dbReference>
<keyword evidence="1" id="KW-0812">Transmembrane</keyword>
<sequence>MSVVDITILNLTLIVAALPLLDADLKYRKYFRFKPHRRGAGNRSPFTLSAGLSLPGYVTFL</sequence>
<evidence type="ECO:0000256" key="1">
    <source>
        <dbReference type="SAM" id="Phobius"/>
    </source>
</evidence>
<protein>
    <submittedName>
        <fullName evidence="2">Type I toxin-antitoxin system toxin TisB</fullName>
    </submittedName>
</protein>
<keyword evidence="3" id="KW-1185">Reference proteome</keyword>
<name>A0A4Z0PHT0_SALET</name>
<comment type="caution">
    <text evidence="2">The sequence shown here is derived from an EMBL/GenBank/DDBJ whole genome shotgun (WGS) entry which is preliminary data.</text>
</comment>
<organism evidence="2 3">
    <name type="scientific">Salmonella enterica subsp. enterica serovar Poona</name>
    <dbReference type="NCBI Taxonomy" id="436295"/>
    <lineage>
        <taxon>Bacteria</taxon>
        <taxon>Pseudomonadati</taxon>
        <taxon>Pseudomonadota</taxon>
        <taxon>Gammaproteobacteria</taxon>
        <taxon>Enterobacterales</taxon>
        <taxon>Enterobacteriaceae</taxon>
        <taxon>Salmonella</taxon>
    </lineage>
</organism>
<dbReference type="AlphaFoldDB" id="A0A4Z0PHT0"/>
<dbReference type="InterPro" id="IPR025211">
    <property type="entry name" value="TisB_toxin"/>
</dbReference>
<dbReference type="GO" id="GO:0005886">
    <property type="term" value="C:plasma membrane"/>
    <property type="evidence" value="ECO:0007669"/>
    <property type="project" value="InterPro"/>
</dbReference>
<gene>
    <name evidence="2" type="primary">tisB</name>
    <name evidence="2" type="ORF">C9F07_04775</name>
</gene>
<evidence type="ECO:0000313" key="3">
    <source>
        <dbReference type="Proteomes" id="UP000298196"/>
    </source>
</evidence>
<dbReference type="NCBIfam" id="TIGR04459">
    <property type="entry name" value="TisB_tox"/>
    <property type="match status" value="1"/>
</dbReference>
<proteinExistence type="predicted"/>
<reference evidence="2 3" key="1">
    <citation type="submission" date="2018-03" db="EMBL/GenBank/DDBJ databases">
        <title>Non-Typhoidal Salmonella genome sequencing and assembly.</title>
        <authorList>
            <person name="Matchawe C."/>
        </authorList>
    </citation>
    <scope>NUCLEOTIDE SEQUENCE [LARGE SCALE GENOMIC DNA]</scope>
    <source>
        <strain evidence="2 3">22sa</strain>
    </source>
</reference>
<keyword evidence="1" id="KW-0472">Membrane</keyword>
<feature type="transmembrane region" description="Helical" evidence="1">
    <location>
        <begin position="6"/>
        <end position="25"/>
    </location>
</feature>